<dbReference type="Pfam" id="PF04027">
    <property type="entry name" value="DUF371"/>
    <property type="match status" value="1"/>
</dbReference>
<evidence type="ECO:0000313" key="2">
    <source>
        <dbReference type="Proteomes" id="UP001596445"/>
    </source>
</evidence>
<keyword evidence="2" id="KW-1185">Reference proteome</keyword>
<dbReference type="Proteomes" id="UP001596445">
    <property type="component" value="Unassembled WGS sequence"/>
</dbReference>
<dbReference type="RefSeq" id="WP_267163100.1">
    <property type="nucleotide sequence ID" value="NZ_CP112972.1"/>
</dbReference>
<dbReference type="InterPro" id="IPR007171">
    <property type="entry name" value="DUF371"/>
</dbReference>
<dbReference type="GeneID" id="76629206"/>
<accession>A0ABD5VZI0</accession>
<proteinExistence type="predicted"/>
<protein>
    <submittedName>
        <fullName evidence="1">DUF371 domain-containing protein</fullName>
    </submittedName>
</protein>
<evidence type="ECO:0000313" key="1">
    <source>
        <dbReference type="EMBL" id="MFC7057356.1"/>
    </source>
</evidence>
<reference evidence="1 2" key="1">
    <citation type="journal article" date="2019" name="Int. J. Syst. Evol. Microbiol.">
        <title>The Global Catalogue of Microorganisms (GCM) 10K type strain sequencing project: providing services to taxonomists for standard genome sequencing and annotation.</title>
        <authorList>
            <consortium name="The Broad Institute Genomics Platform"/>
            <consortium name="The Broad Institute Genome Sequencing Center for Infectious Disease"/>
            <person name="Wu L."/>
            <person name="Ma J."/>
        </authorList>
    </citation>
    <scope>NUCLEOTIDE SEQUENCE [LARGE SCALE GENOMIC DNA]</scope>
    <source>
        <strain evidence="1 2">JCM 30072</strain>
    </source>
</reference>
<sequence>MIEDRTVVVEATGHDNVSAAHESTFEVTSDDYLTPAGDCILGIEADVVPSSFDEGFVDACQREDASITITLETGQHSDSIEASGHPALTFENDRSIVVRTSDYVDDRTVAVEADKAAADIDRDLVAALADGASLTTTLRVD</sequence>
<dbReference type="Gene3D" id="2.60.120.630">
    <property type="entry name" value="mth639 domain like"/>
    <property type="match status" value="1"/>
</dbReference>
<dbReference type="EMBL" id="JBHSZI010000001">
    <property type="protein sequence ID" value="MFC7057356.1"/>
    <property type="molecule type" value="Genomic_DNA"/>
</dbReference>
<dbReference type="AlphaFoldDB" id="A0ABD5VZI0"/>
<name>A0ABD5VZI0_9EURY</name>
<dbReference type="PANTHER" id="PTHR40696:SF1">
    <property type="entry name" value="DUF371 DOMAIN-CONTAINING PROTEIN"/>
    <property type="match status" value="1"/>
</dbReference>
<dbReference type="InterPro" id="IPR023131">
    <property type="entry name" value="Mth639-like_dom_sf"/>
</dbReference>
<gene>
    <name evidence="1" type="ORF">ACFQQG_03155</name>
</gene>
<comment type="caution">
    <text evidence="1">The sequence shown here is derived from an EMBL/GenBank/DDBJ whole genome shotgun (WGS) entry which is preliminary data.</text>
</comment>
<organism evidence="1 2">
    <name type="scientific">Halovenus salina</name>
    <dbReference type="NCBI Taxonomy" id="1510225"/>
    <lineage>
        <taxon>Archaea</taxon>
        <taxon>Methanobacteriati</taxon>
        <taxon>Methanobacteriota</taxon>
        <taxon>Stenosarchaea group</taxon>
        <taxon>Halobacteria</taxon>
        <taxon>Halobacteriales</taxon>
        <taxon>Haloarculaceae</taxon>
        <taxon>Halovenus</taxon>
    </lineage>
</organism>
<dbReference type="PANTHER" id="PTHR40696">
    <property type="entry name" value="DUF371 FAMILY PROTEIN"/>
    <property type="match status" value="1"/>
</dbReference>